<name>A0A3P9LSY3_ORYLA</name>
<dbReference type="GO" id="GO:0003676">
    <property type="term" value="F:nucleic acid binding"/>
    <property type="evidence" value="ECO:0007669"/>
    <property type="project" value="InterPro"/>
</dbReference>
<reference evidence="1" key="3">
    <citation type="submission" date="2025-08" db="UniProtKB">
        <authorList>
            <consortium name="Ensembl"/>
        </authorList>
    </citation>
    <scope>IDENTIFICATION</scope>
    <source>
        <strain evidence="1">HNI</strain>
    </source>
</reference>
<organism evidence="1 2">
    <name type="scientific">Oryzias latipes</name>
    <name type="common">Japanese rice fish</name>
    <name type="synonym">Japanese killifish</name>
    <dbReference type="NCBI Taxonomy" id="8090"/>
    <lineage>
        <taxon>Eukaryota</taxon>
        <taxon>Metazoa</taxon>
        <taxon>Chordata</taxon>
        <taxon>Craniata</taxon>
        <taxon>Vertebrata</taxon>
        <taxon>Euteleostomi</taxon>
        <taxon>Actinopterygii</taxon>
        <taxon>Neopterygii</taxon>
        <taxon>Teleostei</taxon>
        <taxon>Neoteleostei</taxon>
        <taxon>Acanthomorphata</taxon>
        <taxon>Ovalentaria</taxon>
        <taxon>Atherinomorphae</taxon>
        <taxon>Beloniformes</taxon>
        <taxon>Adrianichthyidae</taxon>
        <taxon>Oryziinae</taxon>
        <taxon>Oryzias</taxon>
    </lineage>
</organism>
<dbReference type="InterPro" id="IPR036397">
    <property type="entry name" value="RNaseH_sf"/>
</dbReference>
<dbReference type="AlphaFoldDB" id="A0A3P9LSY3"/>
<reference key="1">
    <citation type="journal article" date="2007" name="Nature">
        <title>The medaka draft genome and insights into vertebrate genome evolution.</title>
        <authorList>
            <person name="Kasahara M."/>
            <person name="Naruse K."/>
            <person name="Sasaki S."/>
            <person name="Nakatani Y."/>
            <person name="Qu W."/>
            <person name="Ahsan B."/>
            <person name="Yamada T."/>
            <person name="Nagayasu Y."/>
            <person name="Doi K."/>
            <person name="Kasai Y."/>
            <person name="Jindo T."/>
            <person name="Kobayashi D."/>
            <person name="Shimada A."/>
            <person name="Toyoda A."/>
            <person name="Kuroki Y."/>
            <person name="Fujiyama A."/>
            <person name="Sasaki T."/>
            <person name="Shimizu A."/>
            <person name="Asakawa S."/>
            <person name="Shimizu N."/>
            <person name="Hashimoto S."/>
            <person name="Yang J."/>
            <person name="Lee Y."/>
            <person name="Matsushima K."/>
            <person name="Sugano S."/>
            <person name="Sakaizumi M."/>
            <person name="Narita T."/>
            <person name="Ohishi K."/>
            <person name="Haga S."/>
            <person name="Ohta F."/>
            <person name="Nomoto H."/>
            <person name="Nogata K."/>
            <person name="Morishita T."/>
            <person name="Endo T."/>
            <person name="Shin-I T."/>
            <person name="Takeda H."/>
            <person name="Morishita S."/>
            <person name="Kohara Y."/>
        </authorList>
    </citation>
    <scope>NUCLEOTIDE SEQUENCE [LARGE SCALE GENOMIC DNA]</scope>
    <source>
        <strain>Hd-rR</strain>
    </source>
</reference>
<accession>A0A3P9LSY3</accession>
<protein>
    <submittedName>
        <fullName evidence="1">Uncharacterized protein</fullName>
    </submittedName>
</protein>
<sequence>MPLRLFFSPQQWGKKVFSLPATVQLLIKNYEWPTFQVYLIMRDRMRKKKTWRQLVDDLKAAGILYTAKKTHVQTRIEFTNEHLHDLQRDWEKELWSEQTRTEKRNTAHDPKNTIPTVKHGGGNIMIWGVFLMGGAMRLNLGGGWVLQRDHDPNQAIMEWSSQSLDPNPIENLWRDLKLRVAKQQH</sequence>
<dbReference type="Ensembl" id="ENSORLT00020008402.1">
    <property type="protein sequence ID" value="ENSORLP00020023874.1"/>
    <property type="gene ID" value="ENSORLG00020004955.1"/>
</dbReference>
<dbReference type="Proteomes" id="UP000265180">
    <property type="component" value="Chromosome 15"/>
</dbReference>
<evidence type="ECO:0000313" key="2">
    <source>
        <dbReference type="Proteomes" id="UP000265180"/>
    </source>
</evidence>
<reference evidence="1" key="4">
    <citation type="submission" date="2025-09" db="UniProtKB">
        <authorList>
            <consortium name="Ensembl"/>
        </authorList>
    </citation>
    <scope>IDENTIFICATION</scope>
    <source>
        <strain evidence="1">HNI</strain>
    </source>
</reference>
<dbReference type="Gene3D" id="3.30.420.10">
    <property type="entry name" value="Ribonuclease H-like superfamily/Ribonuclease H"/>
    <property type="match status" value="1"/>
</dbReference>
<proteinExistence type="predicted"/>
<evidence type="ECO:0000313" key="1">
    <source>
        <dbReference type="Ensembl" id="ENSORLP00020023874.1"/>
    </source>
</evidence>
<reference evidence="1 2" key="2">
    <citation type="submission" date="2017-04" db="EMBL/GenBank/DDBJ databases">
        <title>CpG methylation of centromeres and impact of large insertions on vertebrate speciation.</title>
        <authorList>
            <person name="Ichikawa K."/>
            <person name="Yoshimura J."/>
            <person name="Morishita S."/>
        </authorList>
    </citation>
    <scope>NUCLEOTIDE SEQUENCE</scope>
    <source>
        <strain evidence="1 2">HNI</strain>
    </source>
</reference>